<feature type="transmembrane region" description="Helical" evidence="8">
    <location>
        <begin position="252"/>
        <end position="271"/>
    </location>
</feature>
<proteinExistence type="inferred from homology"/>
<feature type="transmembrane region" description="Helical" evidence="8">
    <location>
        <begin position="297"/>
        <end position="315"/>
    </location>
</feature>
<gene>
    <name evidence="9" type="ORF">ALC62_05459</name>
</gene>
<keyword evidence="2 8" id="KW-1003">Cell membrane</keyword>
<dbReference type="GO" id="GO:0043025">
    <property type="term" value="C:neuronal cell body"/>
    <property type="evidence" value="ECO:0007669"/>
    <property type="project" value="TreeGrafter"/>
</dbReference>
<dbReference type="EMBL" id="KQ977305">
    <property type="protein sequence ID" value="KYN03762.1"/>
    <property type="molecule type" value="Genomic_DNA"/>
</dbReference>
<evidence type="ECO:0000256" key="2">
    <source>
        <dbReference type="ARBA" id="ARBA00022475"/>
    </source>
</evidence>
<dbReference type="PANTHER" id="PTHR21143:SF133">
    <property type="entry name" value="GUSTATORY AND PHEROMONE RECEPTOR 32A-RELATED"/>
    <property type="match status" value="1"/>
</dbReference>
<dbReference type="AlphaFoldDB" id="A0A195CTC0"/>
<keyword evidence="10" id="KW-1185">Reference proteome</keyword>
<reference evidence="9 10" key="1">
    <citation type="submission" date="2016-03" db="EMBL/GenBank/DDBJ databases">
        <title>Cyphomyrmex costatus WGS genome.</title>
        <authorList>
            <person name="Nygaard S."/>
            <person name="Hu H."/>
            <person name="Boomsma J."/>
            <person name="Zhang G."/>
        </authorList>
    </citation>
    <scope>NUCLEOTIDE SEQUENCE [LARGE SCALE GENOMIC DNA]</scope>
    <source>
        <strain evidence="9">MS0001</strain>
        <tissue evidence="9">Whole body</tissue>
    </source>
</reference>
<comment type="caution">
    <text evidence="8">Lacks conserved residue(s) required for the propagation of feature annotation.</text>
</comment>
<evidence type="ECO:0000256" key="4">
    <source>
        <dbReference type="ARBA" id="ARBA00022989"/>
    </source>
</evidence>
<organism evidence="9 10">
    <name type="scientific">Cyphomyrmex costatus</name>
    <dbReference type="NCBI Taxonomy" id="456900"/>
    <lineage>
        <taxon>Eukaryota</taxon>
        <taxon>Metazoa</taxon>
        <taxon>Ecdysozoa</taxon>
        <taxon>Arthropoda</taxon>
        <taxon>Hexapoda</taxon>
        <taxon>Insecta</taxon>
        <taxon>Pterygota</taxon>
        <taxon>Neoptera</taxon>
        <taxon>Endopterygota</taxon>
        <taxon>Hymenoptera</taxon>
        <taxon>Apocrita</taxon>
        <taxon>Aculeata</taxon>
        <taxon>Formicoidea</taxon>
        <taxon>Formicidae</taxon>
        <taxon>Myrmicinae</taxon>
        <taxon>Cyphomyrmex</taxon>
    </lineage>
</organism>
<evidence type="ECO:0000256" key="7">
    <source>
        <dbReference type="ARBA" id="ARBA00023224"/>
    </source>
</evidence>
<sequence length="376" mass="44081">MDFESLMYPCITFCRTLGIFPYKIKAYTIKANKPCYVFSTIIICVLCLYDLTTLYNLDYEVIFNHGKNITIESEDDANPKLLEGNCFFIFGGFTCVSTFLLSGQRMRVLQEILEISSKLPQKLYQNMSVLIHTKDILGFFFVLGQMMIHYYIQKYETLRIILMLYIHLLEFQMDMMYMNCVCVLKACFKQLNESLSFFKKFEVNEEPSLLEATYPQKQKNPYQLMQLKTLMKQHQTLSNTLEMLQTTFKWQLISTTVMTFIQITFNLYFLFSQMEKNPYDYGDIRSLTIRLTKHSDLILFIINYIIKILFIVWACETGKNEAMNIKTSIHDVINNTNDEEIQSELKVFSLQLMQRDNVFCAKGITVDAMLLTAVSD</sequence>
<name>A0A195CTC0_9HYME</name>
<dbReference type="GO" id="GO:0030425">
    <property type="term" value="C:dendrite"/>
    <property type="evidence" value="ECO:0007669"/>
    <property type="project" value="TreeGrafter"/>
</dbReference>
<feature type="transmembrane region" description="Helical" evidence="8">
    <location>
        <begin position="36"/>
        <end position="57"/>
    </location>
</feature>
<evidence type="ECO:0000313" key="9">
    <source>
        <dbReference type="EMBL" id="KYN03762.1"/>
    </source>
</evidence>
<evidence type="ECO:0000256" key="6">
    <source>
        <dbReference type="ARBA" id="ARBA00023170"/>
    </source>
</evidence>
<dbReference type="GO" id="GO:0030424">
    <property type="term" value="C:axon"/>
    <property type="evidence" value="ECO:0007669"/>
    <property type="project" value="TreeGrafter"/>
</dbReference>
<keyword evidence="6 8" id="KW-0675">Receptor</keyword>
<keyword evidence="5 8" id="KW-0472">Membrane</keyword>
<dbReference type="GO" id="GO:0050909">
    <property type="term" value="P:sensory perception of taste"/>
    <property type="evidence" value="ECO:0007669"/>
    <property type="project" value="InterPro"/>
</dbReference>
<evidence type="ECO:0000256" key="8">
    <source>
        <dbReference type="RuleBase" id="RU363108"/>
    </source>
</evidence>
<dbReference type="GO" id="GO:0005886">
    <property type="term" value="C:plasma membrane"/>
    <property type="evidence" value="ECO:0007669"/>
    <property type="project" value="UniProtKB-SubCell"/>
</dbReference>
<accession>A0A195CTC0</accession>
<dbReference type="GO" id="GO:0007165">
    <property type="term" value="P:signal transduction"/>
    <property type="evidence" value="ECO:0007669"/>
    <property type="project" value="UniProtKB-KW"/>
</dbReference>
<keyword evidence="3 8" id="KW-0812">Transmembrane</keyword>
<comment type="subcellular location">
    <subcellularLocation>
        <location evidence="1 8">Cell membrane</location>
        <topology evidence="1 8">Multi-pass membrane protein</topology>
    </subcellularLocation>
</comment>
<evidence type="ECO:0000256" key="3">
    <source>
        <dbReference type="ARBA" id="ARBA00022692"/>
    </source>
</evidence>
<comment type="function">
    <text evidence="8">Gustatory receptor which mediates acceptance or avoidance behavior, depending on its substrates.</text>
</comment>
<dbReference type="PANTHER" id="PTHR21143">
    <property type="entry name" value="INVERTEBRATE GUSTATORY RECEPTOR"/>
    <property type="match status" value="1"/>
</dbReference>
<dbReference type="GO" id="GO:0008049">
    <property type="term" value="P:male courtship behavior"/>
    <property type="evidence" value="ECO:0007669"/>
    <property type="project" value="TreeGrafter"/>
</dbReference>
<feature type="transmembrane region" description="Helical" evidence="8">
    <location>
        <begin position="82"/>
        <end position="101"/>
    </location>
</feature>
<comment type="similarity">
    <text evidence="8">Belongs to the insect chemoreceptor superfamily. Gustatory receptor (GR) family.</text>
</comment>
<dbReference type="STRING" id="456900.A0A195CTC0"/>
<dbReference type="Proteomes" id="UP000078542">
    <property type="component" value="Unassembled WGS sequence"/>
</dbReference>
<keyword evidence="4 8" id="KW-1133">Transmembrane helix</keyword>
<evidence type="ECO:0000256" key="1">
    <source>
        <dbReference type="ARBA" id="ARBA00004651"/>
    </source>
</evidence>
<dbReference type="GO" id="GO:0007635">
    <property type="term" value="P:chemosensory behavior"/>
    <property type="evidence" value="ECO:0007669"/>
    <property type="project" value="TreeGrafter"/>
</dbReference>
<keyword evidence="7 8" id="KW-0807">Transducer</keyword>
<protein>
    <recommendedName>
        <fullName evidence="8">Gustatory receptor</fullName>
    </recommendedName>
</protein>
<dbReference type="InterPro" id="IPR013604">
    <property type="entry name" value="7TM_chemorcpt"/>
</dbReference>
<dbReference type="Pfam" id="PF08395">
    <property type="entry name" value="7tm_7"/>
    <property type="match status" value="1"/>
</dbReference>
<evidence type="ECO:0000313" key="10">
    <source>
        <dbReference type="Proteomes" id="UP000078542"/>
    </source>
</evidence>
<evidence type="ECO:0000256" key="5">
    <source>
        <dbReference type="ARBA" id="ARBA00023136"/>
    </source>
</evidence>